<dbReference type="Proteomes" id="UP000222564">
    <property type="component" value="Unassembled WGS sequence"/>
</dbReference>
<evidence type="ECO:0000313" key="2">
    <source>
        <dbReference type="EMBL" id="PHJ37372.1"/>
    </source>
</evidence>
<name>A0A2C6MCJ3_9FIRM</name>
<keyword evidence="3" id="KW-1185">Reference proteome</keyword>
<dbReference type="EMBL" id="AWQQ01000122">
    <property type="protein sequence ID" value="PHJ37013.1"/>
    <property type="molecule type" value="Genomic_DNA"/>
</dbReference>
<protein>
    <submittedName>
        <fullName evidence="1">Uncharacterized protein</fullName>
    </submittedName>
</protein>
<dbReference type="AlphaFoldDB" id="A0A2C6MCJ3"/>
<accession>A0A2C6MCJ3</accession>
<comment type="caution">
    <text evidence="1">The sequence shown here is derived from an EMBL/GenBank/DDBJ whole genome shotgun (WGS) entry which is preliminary data.</text>
</comment>
<reference evidence="1 3" key="1">
    <citation type="submission" date="2013-09" db="EMBL/GenBank/DDBJ databases">
        <title>Biodegradation of hydrocarbons in the deep terrestrial subsurface : characterization of a microbial consortium composed of two Desulfotomaculum species originating from a deep geological formation.</title>
        <authorList>
            <person name="Aullo T."/>
            <person name="Berlendis S."/>
            <person name="Lascourreges J.-F."/>
            <person name="Dessort D."/>
            <person name="Saint-Laurent S."/>
            <person name="Schraauwers B."/>
            <person name="Mas J."/>
            <person name="Magot M."/>
            <person name="Ranchou-Peyruse A."/>
        </authorList>
    </citation>
    <scope>NUCLEOTIDE SEQUENCE [LARGE SCALE GENOMIC DNA]</scope>
    <source>
        <strain evidence="1 3">Bs107</strain>
    </source>
</reference>
<evidence type="ECO:0000313" key="3">
    <source>
        <dbReference type="Proteomes" id="UP000222564"/>
    </source>
</evidence>
<sequence>MQKANIEIFELKLDDLVAVAQFSEAIFPTLSPIAKVKNSSEDTPWHTLIEADNYHALRSGGSGSSRFPK</sequence>
<gene>
    <name evidence="2" type="ORF">P378_16585</name>
    <name evidence="1" type="ORF">P378_18945</name>
</gene>
<dbReference type="EMBL" id="AWQQ01000094">
    <property type="protein sequence ID" value="PHJ37372.1"/>
    <property type="molecule type" value="Genomic_DNA"/>
</dbReference>
<evidence type="ECO:0000313" key="1">
    <source>
        <dbReference type="EMBL" id="PHJ37013.1"/>
    </source>
</evidence>
<proteinExistence type="predicted"/>
<organism evidence="1 3">
    <name type="scientific">Desulforamulus profundi</name>
    <dbReference type="NCBI Taxonomy" id="1383067"/>
    <lineage>
        <taxon>Bacteria</taxon>
        <taxon>Bacillati</taxon>
        <taxon>Bacillota</taxon>
        <taxon>Clostridia</taxon>
        <taxon>Eubacteriales</taxon>
        <taxon>Peptococcaceae</taxon>
        <taxon>Desulforamulus</taxon>
    </lineage>
</organism>